<dbReference type="SMART" id="SM00487">
    <property type="entry name" value="DEXDc"/>
    <property type="match status" value="1"/>
</dbReference>
<evidence type="ECO:0000256" key="3">
    <source>
        <dbReference type="ARBA" id="ARBA00022741"/>
    </source>
</evidence>
<dbReference type="Gene3D" id="3.40.50.300">
    <property type="entry name" value="P-loop containing nucleotide triphosphate hydrolases"/>
    <property type="match status" value="2"/>
</dbReference>
<evidence type="ECO:0000256" key="2">
    <source>
        <dbReference type="ARBA" id="ARBA00022490"/>
    </source>
</evidence>
<comment type="subcellular location">
    <subcellularLocation>
        <location evidence="1 13">Cytoplasm</location>
    </subcellularLocation>
</comment>
<evidence type="ECO:0000256" key="1">
    <source>
        <dbReference type="ARBA" id="ARBA00004496"/>
    </source>
</evidence>
<dbReference type="GO" id="GO:0006355">
    <property type="term" value="P:regulation of DNA-templated transcription"/>
    <property type="evidence" value="ECO:0007669"/>
    <property type="project" value="UniProtKB-UniRule"/>
</dbReference>
<evidence type="ECO:0000256" key="9">
    <source>
        <dbReference type="ARBA" id="ARBA00023204"/>
    </source>
</evidence>
<evidence type="ECO:0000256" key="14">
    <source>
        <dbReference type="SAM" id="Coils"/>
    </source>
</evidence>
<dbReference type="InterPro" id="IPR003711">
    <property type="entry name" value="CarD-like/TRCF_RID"/>
</dbReference>
<keyword evidence="4 13" id="KW-0227">DNA damage</keyword>
<keyword evidence="14" id="KW-0175">Coiled coil</keyword>
<comment type="similarity">
    <text evidence="10 13">In the N-terminal section; belongs to the UvrB family.</text>
</comment>
<gene>
    <name evidence="13" type="primary">mfd</name>
    <name evidence="17" type="ORF">WQ57_18100</name>
</gene>
<dbReference type="FunFam" id="3.40.50.300:FF:000546">
    <property type="entry name" value="Transcription-repair-coupling factor"/>
    <property type="match status" value="1"/>
</dbReference>
<evidence type="ECO:0000313" key="18">
    <source>
        <dbReference type="Proteomes" id="UP000034166"/>
    </source>
</evidence>
<dbReference type="GO" id="GO:0003684">
    <property type="term" value="F:damaged DNA binding"/>
    <property type="evidence" value="ECO:0007669"/>
    <property type="project" value="InterPro"/>
</dbReference>
<keyword evidence="5 13" id="KW-0378">Hydrolase</keyword>
<dbReference type="CDD" id="cd18810">
    <property type="entry name" value="SF2_C_TRCF"/>
    <property type="match status" value="1"/>
</dbReference>
<dbReference type="RefSeq" id="WP_046525173.1">
    <property type="nucleotide sequence ID" value="NZ_LAYY01000025.1"/>
</dbReference>
<keyword evidence="9 13" id="KW-0234">DNA repair</keyword>
<dbReference type="InterPro" id="IPR014001">
    <property type="entry name" value="Helicase_ATP-bd"/>
</dbReference>
<dbReference type="Gene3D" id="3.30.2060.10">
    <property type="entry name" value="Penicillin-binding protein 1b domain"/>
    <property type="match status" value="1"/>
</dbReference>
<dbReference type="NCBIfam" id="TIGR00580">
    <property type="entry name" value="mfd"/>
    <property type="match status" value="1"/>
</dbReference>
<evidence type="ECO:0000256" key="6">
    <source>
        <dbReference type="ARBA" id="ARBA00022806"/>
    </source>
</evidence>
<dbReference type="HAMAP" id="MF_00969">
    <property type="entry name" value="TRCF"/>
    <property type="match status" value="1"/>
</dbReference>
<proteinExistence type="inferred from homology"/>
<dbReference type="EMBL" id="LAYY01000025">
    <property type="protein sequence ID" value="KKK36664.1"/>
    <property type="molecule type" value="Genomic_DNA"/>
</dbReference>
<accession>A0A0M2SQ35</accession>
<keyword evidence="8 13" id="KW-0238">DNA-binding</keyword>
<reference evidence="17 18" key="1">
    <citation type="submission" date="2015-04" db="EMBL/GenBank/DDBJ databases">
        <title>Taxonomic description and genome sequence of Bacillus campisalis sp. nov., a novel member of the genus Bacillus isolated from solar saltern.</title>
        <authorList>
            <person name="Mathan Kumar R."/>
            <person name="Kaur G."/>
            <person name="Kumar A."/>
            <person name="Singh N.K."/>
            <person name="Kaur N."/>
            <person name="Kumar N."/>
            <person name="Mayilraj S."/>
        </authorList>
    </citation>
    <scope>NUCLEOTIDE SEQUENCE [LARGE SCALE GENOMIC DNA]</scope>
    <source>
        <strain evidence="17 18">SA2-6</strain>
    </source>
</reference>
<comment type="caution">
    <text evidence="17">The sequence shown here is derived from an EMBL/GenBank/DDBJ whole genome shotgun (WGS) entry which is preliminary data.</text>
</comment>
<dbReference type="Proteomes" id="UP000034166">
    <property type="component" value="Unassembled WGS sequence"/>
</dbReference>
<keyword evidence="6" id="KW-0347">Helicase</keyword>
<evidence type="ECO:0000256" key="5">
    <source>
        <dbReference type="ARBA" id="ARBA00022801"/>
    </source>
</evidence>
<evidence type="ECO:0000256" key="8">
    <source>
        <dbReference type="ARBA" id="ARBA00023125"/>
    </source>
</evidence>
<dbReference type="PROSITE" id="PS51192">
    <property type="entry name" value="HELICASE_ATP_BIND_1"/>
    <property type="match status" value="1"/>
</dbReference>
<dbReference type="EC" id="3.6.4.-" evidence="13"/>
<feature type="coiled-coil region" evidence="14">
    <location>
        <begin position="413"/>
        <end position="440"/>
    </location>
</feature>
<evidence type="ECO:0000256" key="11">
    <source>
        <dbReference type="ARBA" id="ARBA00061399"/>
    </source>
</evidence>
<dbReference type="InterPro" id="IPR005118">
    <property type="entry name" value="TRCF_C"/>
</dbReference>
<name>A0A0M2SQ35_9BACI</name>
<dbReference type="Gene3D" id="3.90.1150.50">
    <property type="entry name" value="Transcription-repair-coupling factor, D7 domain"/>
    <property type="match status" value="1"/>
</dbReference>
<dbReference type="InterPro" id="IPR011545">
    <property type="entry name" value="DEAD/DEAH_box_helicase_dom"/>
</dbReference>
<keyword evidence="3 13" id="KW-0547">Nucleotide-binding</keyword>
<dbReference type="PATRIC" id="fig|1408103.3.peg.4009"/>
<dbReference type="GO" id="GO:0016787">
    <property type="term" value="F:hydrolase activity"/>
    <property type="evidence" value="ECO:0007669"/>
    <property type="project" value="UniProtKB-KW"/>
</dbReference>
<evidence type="ECO:0000313" key="17">
    <source>
        <dbReference type="EMBL" id="KKK36664.1"/>
    </source>
</evidence>
<dbReference type="SMART" id="SM00490">
    <property type="entry name" value="HELICc"/>
    <property type="match status" value="1"/>
</dbReference>
<protein>
    <recommendedName>
        <fullName evidence="12 13">Transcription-repair-coupling factor</fullName>
        <shortName evidence="13">TRCF</shortName>
        <ecNumber evidence="13">3.6.4.-</ecNumber>
    </recommendedName>
</protein>
<dbReference type="InterPro" id="IPR001650">
    <property type="entry name" value="Helicase_C-like"/>
</dbReference>
<evidence type="ECO:0000259" key="15">
    <source>
        <dbReference type="PROSITE" id="PS51192"/>
    </source>
</evidence>
<dbReference type="Pfam" id="PF03461">
    <property type="entry name" value="TRCF"/>
    <property type="match status" value="1"/>
</dbReference>
<dbReference type="SUPFAM" id="SSF52540">
    <property type="entry name" value="P-loop containing nucleoside triphosphate hydrolases"/>
    <property type="match status" value="4"/>
</dbReference>
<dbReference type="AlphaFoldDB" id="A0A0M2SQ35"/>
<dbReference type="Pfam" id="PF02559">
    <property type="entry name" value="CarD_TRCF_RID"/>
    <property type="match status" value="1"/>
</dbReference>
<dbReference type="InterPro" id="IPR047112">
    <property type="entry name" value="RecG/Mfd"/>
</dbReference>
<dbReference type="SUPFAM" id="SSF141259">
    <property type="entry name" value="CarD-like"/>
    <property type="match status" value="1"/>
</dbReference>
<dbReference type="Pfam" id="PF00270">
    <property type="entry name" value="DEAD"/>
    <property type="match status" value="1"/>
</dbReference>
<dbReference type="InterPro" id="IPR027417">
    <property type="entry name" value="P-loop_NTPase"/>
</dbReference>
<dbReference type="GO" id="GO:0003678">
    <property type="term" value="F:DNA helicase activity"/>
    <property type="evidence" value="ECO:0007669"/>
    <property type="project" value="TreeGrafter"/>
</dbReference>
<dbReference type="Pfam" id="PF17757">
    <property type="entry name" value="UvrB_inter"/>
    <property type="match status" value="1"/>
</dbReference>
<evidence type="ECO:0000256" key="7">
    <source>
        <dbReference type="ARBA" id="ARBA00022840"/>
    </source>
</evidence>
<dbReference type="InterPro" id="IPR004576">
    <property type="entry name" value="Mfd"/>
</dbReference>
<dbReference type="PANTHER" id="PTHR47964:SF1">
    <property type="entry name" value="ATP-DEPENDENT DNA HELICASE HOMOLOG RECG, CHLOROPLASTIC"/>
    <property type="match status" value="1"/>
</dbReference>
<organism evidence="17 18">
    <name type="scientific">Mesobacillus campisalis</name>
    <dbReference type="NCBI Taxonomy" id="1408103"/>
    <lineage>
        <taxon>Bacteria</taxon>
        <taxon>Bacillati</taxon>
        <taxon>Bacillota</taxon>
        <taxon>Bacilli</taxon>
        <taxon>Bacillales</taxon>
        <taxon>Bacillaceae</taxon>
        <taxon>Mesobacillus</taxon>
    </lineage>
</organism>
<comment type="similarity">
    <text evidence="11 13">In the C-terminal section; belongs to the helicase family. RecG subfamily.</text>
</comment>
<dbReference type="GO" id="GO:0005737">
    <property type="term" value="C:cytoplasm"/>
    <property type="evidence" value="ECO:0007669"/>
    <property type="project" value="UniProtKB-SubCell"/>
</dbReference>
<dbReference type="InterPro" id="IPR037235">
    <property type="entry name" value="TRCF-like_C_D7"/>
</dbReference>
<dbReference type="SMART" id="SM01058">
    <property type="entry name" value="CarD_TRCF"/>
    <property type="match status" value="1"/>
</dbReference>
<dbReference type="PANTHER" id="PTHR47964">
    <property type="entry name" value="ATP-DEPENDENT DNA HELICASE HOMOLOG RECG, CHLOROPLASTIC"/>
    <property type="match status" value="1"/>
</dbReference>
<dbReference type="OrthoDB" id="9804325at2"/>
<dbReference type="Gene3D" id="2.40.10.170">
    <property type="match status" value="1"/>
</dbReference>
<evidence type="ECO:0000259" key="16">
    <source>
        <dbReference type="PROSITE" id="PS51194"/>
    </source>
</evidence>
<evidence type="ECO:0000256" key="12">
    <source>
        <dbReference type="ARBA" id="ARBA00070128"/>
    </source>
</evidence>
<dbReference type="PROSITE" id="PS51194">
    <property type="entry name" value="HELICASE_CTER"/>
    <property type="match status" value="1"/>
</dbReference>
<dbReference type="SMART" id="SM00982">
    <property type="entry name" value="TRCF"/>
    <property type="match status" value="1"/>
</dbReference>
<dbReference type="Gene3D" id="3.40.50.11180">
    <property type="match status" value="1"/>
</dbReference>
<feature type="domain" description="Helicase ATP-binding" evidence="15">
    <location>
        <begin position="637"/>
        <end position="798"/>
    </location>
</feature>
<dbReference type="GO" id="GO:0005524">
    <property type="term" value="F:ATP binding"/>
    <property type="evidence" value="ECO:0007669"/>
    <property type="project" value="UniProtKB-UniRule"/>
</dbReference>
<keyword evidence="2 13" id="KW-0963">Cytoplasm</keyword>
<dbReference type="SUPFAM" id="SSF143517">
    <property type="entry name" value="TRCF domain-like"/>
    <property type="match status" value="1"/>
</dbReference>
<dbReference type="InterPro" id="IPR036101">
    <property type="entry name" value="CarD-like/TRCF_RID_sf"/>
</dbReference>
<comment type="function">
    <text evidence="13">Couples transcription and DNA repair by recognizing RNA polymerase (RNAP) stalled at DNA lesions. Mediates ATP-dependent release of RNAP and its truncated transcript from the DNA, and recruitment of nucleotide excision repair machinery to the damaged site.</text>
</comment>
<dbReference type="GO" id="GO:0000716">
    <property type="term" value="P:transcription-coupled nucleotide-excision repair, DNA damage recognition"/>
    <property type="evidence" value="ECO:0007669"/>
    <property type="project" value="UniProtKB-UniRule"/>
</dbReference>
<evidence type="ECO:0000256" key="13">
    <source>
        <dbReference type="HAMAP-Rule" id="MF_00969"/>
    </source>
</evidence>
<keyword evidence="7 13" id="KW-0067">ATP-binding</keyword>
<keyword evidence="18" id="KW-1185">Reference proteome</keyword>
<dbReference type="Pfam" id="PF00271">
    <property type="entry name" value="Helicase_C"/>
    <property type="match status" value="1"/>
</dbReference>
<evidence type="ECO:0000256" key="4">
    <source>
        <dbReference type="ARBA" id="ARBA00022763"/>
    </source>
</evidence>
<feature type="domain" description="Helicase C-terminal" evidence="16">
    <location>
        <begin position="819"/>
        <end position="973"/>
    </location>
</feature>
<sequence length="1176" mass="133751">MQGLKALFNQQDDIHSVVSGMEEGLKEQLVAGLSGSARTVFLASVYEKTGRPVLVATHNLLQAQKVYDDLAGLIGEEEVFLYPANELIAAELSISSPELRAQRIEALNHLASRKKGIVVAPVAGLRKILPPKELWSKFQLQFSVGEDIEVEKVLNTFVDMGYIRSELVAAPGEFSVRGGIIDIYPLTAVDPLRIELFDTEVDSIRTFSLEDQRSKEKLNEVSIGPAAENLLDAGMVDRLIAGLEKGLSSSLKKLKDDKAKTQLSQNIGYELEQFRNGQKPDELFKYLSIAYGQPQSLLDYLPNNGMLFIDEIGRVQEMNESLNKEEAEWYTSLLGEGQIIHDLRISHHLPELLQQTKLHIVYLSLFLRHVPNTNPQNIINISCKPMQNFHGQMNVLKGEIERWKKSHYTVVFLGADEERMHKLERVLEDYEMEALVVKEDKLLPEKVQILRGSLNTGFEMPIQKIAVITEEELFNKKTRKSARRQKLSNAERIKSYSELKAGDYVVHVNHGIGKYLGIETLVINGVHKDYLHIRYQGTDKLYVPVEQIDLVQKYVGSEGKEPKVYKLGGSDWKRVKSKVQSSVQNIADDLIKLYAEREASRGYAFSPDGDMQREFETSFPYQETEDQLRSIQEIKKDMENERPMDRLLCGDVGYGKTEVAIRAAFKAIADGKQVALLVPTTILAQQHYETMRERFQDYPINIGLLSRFRTRKQQNETIKGLKTGTVDIVIGTHRILSKDITYRDLGLLIIDEEQRFGVTHKEKIKQLKTNVDVLTLTATPIPRTLHMSMLGVRDLSVIETPPENRFPVQTYVMEYNGGLVREAIERELARDGQVYFLYNRVEDIERKAEEISMLVPDARVTYAHGKMTENELESVMLGFLEGEYDVLVSTTIIETGVDIPNVNTLIVHDADKMGLSQLYQLRGRVGRSNRVAYAYFTYRKDKVLTEVAEKRLQAIKEFTELGSGFKIAMRDLSIRGAGNLLGAEQHGFIDSVGFDLYSQMLKEAIEERKPGHEQKIRPSIEIDLEVDAYIPDSYIRDGHQKIEMYKRFRALETLKDIEELQEEMVDRYGDYPDEVLNLFNVAELKIFAGMAGVESVKQNKQEITILLSEDGSSRVDGQKIFKISNQYRRQVGLGMEGKKLKMVIQTKGLDQNQWFSITFEMVKGLHDSVKEENSVS</sequence>
<evidence type="ECO:0000256" key="10">
    <source>
        <dbReference type="ARBA" id="ARBA00061104"/>
    </source>
</evidence>
<dbReference type="InterPro" id="IPR041471">
    <property type="entry name" value="UvrB_inter"/>
</dbReference>
<dbReference type="CDD" id="cd17991">
    <property type="entry name" value="DEXHc_TRCF"/>
    <property type="match status" value="1"/>
</dbReference>